<dbReference type="SUPFAM" id="SSF56672">
    <property type="entry name" value="DNA/RNA polymerases"/>
    <property type="match status" value="1"/>
</dbReference>
<dbReference type="EMBL" id="JARYMX010000002">
    <property type="protein sequence ID" value="KAJ9561644.1"/>
    <property type="molecule type" value="Genomic_DNA"/>
</dbReference>
<organism evidence="3 4">
    <name type="scientific">Centaurea solstitialis</name>
    <name type="common">yellow star-thistle</name>
    <dbReference type="NCBI Taxonomy" id="347529"/>
    <lineage>
        <taxon>Eukaryota</taxon>
        <taxon>Viridiplantae</taxon>
        <taxon>Streptophyta</taxon>
        <taxon>Embryophyta</taxon>
        <taxon>Tracheophyta</taxon>
        <taxon>Spermatophyta</taxon>
        <taxon>Magnoliopsida</taxon>
        <taxon>eudicotyledons</taxon>
        <taxon>Gunneridae</taxon>
        <taxon>Pentapetalae</taxon>
        <taxon>asterids</taxon>
        <taxon>campanulids</taxon>
        <taxon>Asterales</taxon>
        <taxon>Asteraceae</taxon>
        <taxon>Carduoideae</taxon>
        <taxon>Cardueae</taxon>
        <taxon>Centaureinae</taxon>
        <taxon>Centaurea</taxon>
    </lineage>
</organism>
<sequence length="1611" mass="182666">MANSTNLQAGVDGDHNASDDTSVPVSRSSVFTRLSSTASFADVVGKRIEKGLEYFPLADKKLTTIPIPIDLAREASKAYTTTIVGYFLGSRIPFPIVKRYLESAWGKHGINDVMMNANGFFFIKFNDEGGSIRAIEEGLLMIRNVPFFVCPWDPSKGLTRPSHESCPLWVKIHNIPLVLFNHEGISRIASALGVPKRLDACTSSMCDAKWGRPGFAKVLIDVWAVGELKRELEVVLPRLHGEGADMVKLSIEYLWEPAQCSHCCVFGHKRNSCPKGVTMDNNQKKKSSLVDDQGFVRVEKKQWRRKDPQSSRNADDTTENHTLEVDVGLVATEDTPQNSSGEGTSQENVRKGDDQGVVSDLAKDGANLSNLLDTLNVSLETVKATVEHPKQGEIGKQKGVAIEGGWTETSPKRSIPPNVPPPAPIKGILKNTNCLSALSGQTDVRKDSRMDGKRIEEKVMWNIRGLNAPLKQKQVRDLLKMNDIALCSIIETHLRGDVILDTCSRVFGRWNWCSNCSLSVHGTRIIVAWDARKVDVMVIEMHAQFIHCEIRVHGHSVPFFCSFVYGDNRGVERRLLWSGLRKFKVFLGNRPWVVMGDFNAMLFPHDGLGGSSRRNSDMVEFGECLMDIELFDVQYTGIQYTWCQKPSDESGVRRKLDRILANTEFTLMFTDVMARFLPRGLSDHSPGLLSFVGGQRRFVAPFKFDNFLTNDPRFLEIVKTGWNLHVEGTFMFRVLEKLKALKTPLRRLRSSYHGLSELVRSLHNELEIAQIASDLDPHNVLLHEDVQALRGAYVQACRNEEQSAKQRAKVRWLLEGDSNTKFFHQVIKEKRHVQHIHSVINLAGVYVYNQDVPDAFVDHLRSYLGECDLSLDPCMDQYLFPNKLSVADANHMIRSISDDEIRSAMFSIGNDKAPGSDGYSSKFFKKAWEVVGPDITLAIHNFFYRGRLLKSLNHTLICLLPKIPNATRVSDFRPISCCSTLYKCISKVIVGRMKSYLDGVVGKYQSAFIPGRHIADNILMAHELVIGYHKDIGQPRCAFKIDIRKAYDMVDWRFLSNMLTGLGFHPVLVRWIHEMVATTSYSVALNGESRNFGYHKGCDAFDLTHLCFADDLFVFTRGDVHSVEILKKALSLFAAKSGLSANLDKSEVFFGNVPLETRNAIRTCLPFRLGTFPIRYLGVPLSPVRLRRIDYGGLLIKIKSRINNWKAKFLSFGGRRQLIISVLHSLQLYWMAIFNFPMAVIHDINKVFRNFLWHQDVEGKGGCRVGWDSVCKPLCNGGLGFKRLDLWNKALLARHIWDLATNRDSLWVKWVLRVALKGVQLWSARKSVRWSWVLAKLMELRSVVRRFLRVSIGNGQSTNAWEANWLSCGPLSSFIPARVMHDSGLSVASSVFELHAVFNDQWPADWLTRFPVLANVEFPSWNDSVDRMEWVHNTTASIFSVGVAYKSFQGEMDLVPWSDVVWFKGHIHKHAFCMWLACWQRLPTQDRLRLWKEEPPDYKCSLCHNVEDSHSHLFFDCIVANQIWMGVTEAIGWMDAPTMLVDVLEVVRSKSLLHRLALSASVYEVWMERNKRLFTNEKRAVIQIIQQIVSMISLRHTWKTRKKITVIHGAG</sequence>
<dbReference type="InterPro" id="IPR043502">
    <property type="entry name" value="DNA/RNA_pol_sf"/>
</dbReference>
<gene>
    <name evidence="3" type="ORF">OSB04_006804</name>
</gene>
<dbReference type="PANTHER" id="PTHR33116:SF76">
    <property type="entry name" value="DUF4283 DOMAIN-CONTAINING PROTEIN"/>
    <property type="match status" value="1"/>
</dbReference>
<dbReference type="Pfam" id="PF03372">
    <property type="entry name" value="Exo_endo_phos"/>
    <property type="match status" value="1"/>
</dbReference>
<dbReference type="PANTHER" id="PTHR33116">
    <property type="entry name" value="REVERSE TRANSCRIPTASE ZINC-BINDING DOMAIN-CONTAINING PROTEIN-RELATED-RELATED"/>
    <property type="match status" value="1"/>
</dbReference>
<keyword evidence="4" id="KW-1185">Reference proteome</keyword>
<feature type="region of interest" description="Disordered" evidence="1">
    <location>
        <begin position="300"/>
        <end position="353"/>
    </location>
</feature>
<dbReference type="InterPro" id="IPR000477">
    <property type="entry name" value="RT_dom"/>
</dbReference>
<evidence type="ECO:0000313" key="4">
    <source>
        <dbReference type="Proteomes" id="UP001172457"/>
    </source>
</evidence>
<feature type="compositionally biased region" description="Polar residues" evidence="1">
    <location>
        <begin position="334"/>
        <end position="347"/>
    </location>
</feature>
<protein>
    <recommendedName>
        <fullName evidence="2">Reverse transcriptase domain-containing protein</fullName>
    </recommendedName>
</protein>
<dbReference type="InterPro" id="IPR005135">
    <property type="entry name" value="Endo/exonuclease/phosphatase"/>
</dbReference>
<dbReference type="Gene3D" id="3.60.10.10">
    <property type="entry name" value="Endonuclease/exonuclease/phosphatase"/>
    <property type="match status" value="1"/>
</dbReference>
<dbReference type="InterPro" id="IPR036691">
    <property type="entry name" value="Endo/exonu/phosph_ase_sf"/>
</dbReference>
<evidence type="ECO:0000313" key="3">
    <source>
        <dbReference type="EMBL" id="KAJ9561644.1"/>
    </source>
</evidence>
<feature type="domain" description="Reverse transcriptase" evidence="2">
    <location>
        <begin position="941"/>
        <end position="1181"/>
    </location>
</feature>
<dbReference type="Proteomes" id="UP001172457">
    <property type="component" value="Chromosome 2"/>
</dbReference>
<dbReference type="Pfam" id="PF00078">
    <property type="entry name" value="RVT_1"/>
    <property type="match status" value="1"/>
</dbReference>
<dbReference type="Pfam" id="PF14111">
    <property type="entry name" value="DUF4283"/>
    <property type="match status" value="1"/>
</dbReference>
<feature type="compositionally biased region" description="Basic and acidic residues" evidence="1">
    <location>
        <begin position="300"/>
        <end position="324"/>
    </location>
</feature>
<evidence type="ECO:0000259" key="2">
    <source>
        <dbReference type="PROSITE" id="PS50878"/>
    </source>
</evidence>
<reference evidence="3" key="1">
    <citation type="submission" date="2023-03" db="EMBL/GenBank/DDBJ databases">
        <title>Chromosome-scale reference genome and RAD-based genetic map of yellow starthistle (Centaurea solstitialis) reveal putative structural variation and QTLs associated with invader traits.</title>
        <authorList>
            <person name="Reatini B."/>
            <person name="Cang F.A."/>
            <person name="Jiang Q."/>
            <person name="Mckibben M.T.W."/>
            <person name="Barker M.S."/>
            <person name="Rieseberg L.H."/>
            <person name="Dlugosch K.M."/>
        </authorList>
    </citation>
    <scope>NUCLEOTIDE SEQUENCE</scope>
    <source>
        <strain evidence="3">CAN-66</strain>
        <tissue evidence="3">Leaf</tissue>
    </source>
</reference>
<dbReference type="PROSITE" id="PS50878">
    <property type="entry name" value="RT_POL"/>
    <property type="match status" value="1"/>
</dbReference>
<evidence type="ECO:0000256" key="1">
    <source>
        <dbReference type="SAM" id="MobiDB-lite"/>
    </source>
</evidence>
<dbReference type="InterPro" id="IPR026960">
    <property type="entry name" value="RVT-Znf"/>
</dbReference>
<name>A0AA38TIN5_9ASTR</name>
<dbReference type="CDD" id="cd01650">
    <property type="entry name" value="RT_nLTR_like"/>
    <property type="match status" value="1"/>
</dbReference>
<comment type="caution">
    <text evidence="3">The sequence shown here is derived from an EMBL/GenBank/DDBJ whole genome shotgun (WGS) entry which is preliminary data.</text>
</comment>
<dbReference type="Pfam" id="PF13966">
    <property type="entry name" value="zf-RVT"/>
    <property type="match status" value="1"/>
</dbReference>
<dbReference type="InterPro" id="IPR025558">
    <property type="entry name" value="DUF4283"/>
</dbReference>
<dbReference type="SUPFAM" id="SSF56219">
    <property type="entry name" value="DNase I-like"/>
    <property type="match status" value="1"/>
</dbReference>
<proteinExistence type="predicted"/>
<dbReference type="GO" id="GO:0003824">
    <property type="term" value="F:catalytic activity"/>
    <property type="evidence" value="ECO:0007669"/>
    <property type="project" value="InterPro"/>
</dbReference>
<feature type="region of interest" description="Disordered" evidence="1">
    <location>
        <begin position="1"/>
        <end position="23"/>
    </location>
</feature>
<accession>A0AA38TIN5</accession>